<dbReference type="InterPro" id="IPR001753">
    <property type="entry name" value="Enoyl-CoA_hydra/iso"/>
</dbReference>
<dbReference type="CDD" id="cd06558">
    <property type="entry name" value="crotonase-like"/>
    <property type="match status" value="1"/>
</dbReference>
<dbReference type="NCBIfam" id="NF046063">
    <property type="entry name" value="oxepin_alt"/>
    <property type="match status" value="1"/>
</dbReference>
<evidence type="ECO:0000313" key="3">
    <source>
        <dbReference type="Proteomes" id="UP000048908"/>
    </source>
</evidence>
<proteinExistence type="inferred from homology"/>
<dbReference type="AlphaFoldDB" id="A0A0M6XSX4"/>
<keyword evidence="2" id="KW-0456">Lyase</keyword>
<dbReference type="SUPFAM" id="SSF52096">
    <property type="entry name" value="ClpP/crotonase"/>
    <property type="match status" value="1"/>
</dbReference>
<dbReference type="Gene3D" id="1.10.12.10">
    <property type="entry name" value="Lyase 2-enoyl-coa Hydratase, Chain A, domain 2"/>
    <property type="match status" value="1"/>
</dbReference>
<dbReference type="PANTHER" id="PTHR43459">
    <property type="entry name" value="ENOYL-COA HYDRATASE"/>
    <property type="match status" value="1"/>
</dbReference>
<accession>A0A0M6XSX4</accession>
<dbReference type="EC" id="4.2.1.17" evidence="2"/>
<organism evidence="2 3">
    <name type="scientific">Jannaschia rubra</name>
    <dbReference type="NCBI Taxonomy" id="282197"/>
    <lineage>
        <taxon>Bacteria</taxon>
        <taxon>Pseudomonadati</taxon>
        <taxon>Pseudomonadota</taxon>
        <taxon>Alphaproteobacteria</taxon>
        <taxon>Rhodobacterales</taxon>
        <taxon>Roseobacteraceae</taxon>
        <taxon>Jannaschia</taxon>
    </lineage>
</organism>
<dbReference type="EMBL" id="CXPG01000020">
    <property type="protein sequence ID" value="CTQ33323.1"/>
    <property type="molecule type" value="Genomic_DNA"/>
</dbReference>
<evidence type="ECO:0000313" key="2">
    <source>
        <dbReference type="EMBL" id="CTQ33323.1"/>
    </source>
</evidence>
<name>A0A0M6XSX4_9RHOB</name>
<gene>
    <name evidence="2" type="primary">paaF</name>
    <name evidence="2" type="ORF">JAN5088_02105</name>
</gene>
<dbReference type="Gene3D" id="3.90.226.10">
    <property type="entry name" value="2-enoyl-CoA Hydratase, Chain A, domain 1"/>
    <property type="match status" value="1"/>
</dbReference>
<protein>
    <submittedName>
        <fullName evidence="2">2,3-dehydroadipyl-CoA hydratase</fullName>
        <ecNumber evidence="2">4.2.1.17</ecNumber>
    </submittedName>
</protein>
<evidence type="ECO:0000256" key="1">
    <source>
        <dbReference type="ARBA" id="ARBA00005254"/>
    </source>
</evidence>
<dbReference type="RefSeq" id="WP_055682749.1">
    <property type="nucleotide sequence ID" value="NZ_CXPG01000020.1"/>
</dbReference>
<dbReference type="InterPro" id="IPR029045">
    <property type="entry name" value="ClpP/crotonase-like_dom_sf"/>
</dbReference>
<dbReference type="GO" id="GO:0004300">
    <property type="term" value="F:enoyl-CoA hydratase activity"/>
    <property type="evidence" value="ECO:0007669"/>
    <property type="project" value="UniProtKB-EC"/>
</dbReference>
<sequence length="262" mass="27679">MTVARIDDMGDRLIVRATNPARRNALSPDYYAVLSDALARAQDPRIAAVILHGEGYFCAGGDLSQLQTRRDLPADARRDRIEALHDLIRGIRTCPAPVIAAVEGGAAGAGASIAFACDLIVSDRAATFSAAYVRAGLVPDGGLTASLARLVPRATLMRMALLGEPVEALRLHELGALSDLADRADVLPVAMALADRLAHGPARAQRVIKALVRDAYDADTAAQMDAERDAMTHAISAPEAAEGIAAFLEKRRPDFAASRKAP</sequence>
<dbReference type="InterPro" id="IPR014748">
    <property type="entry name" value="Enoyl-CoA_hydra_C"/>
</dbReference>
<keyword evidence="3" id="KW-1185">Reference proteome</keyword>
<dbReference type="OrthoDB" id="9781757at2"/>
<dbReference type="PANTHER" id="PTHR43459:SF1">
    <property type="entry name" value="EG:BACN32G11.4 PROTEIN"/>
    <property type="match status" value="1"/>
</dbReference>
<comment type="similarity">
    <text evidence="1">Belongs to the enoyl-CoA hydratase/isomerase family.</text>
</comment>
<dbReference type="NCBIfam" id="NF005700">
    <property type="entry name" value="PRK07511.1"/>
    <property type="match status" value="1"/>
</dbReference>
<dbReference type="Pfam" id="PF00378">
    <property type="entry name" value="ECH_1"/>
    <property type="match status" value="1"/>
</dbReference>
<dbReference type="Proteomes" id="UP000048908">
    <property type="component" value="Unassembled WGS sequence"/>
</dbReference>
<reference evidence="2 3" key="1">
    <citation type="submission" date="2015-07" db="EMBL/GenBank/DDBJ databases">
        <authorList>
            <person name="Noorani M."/>
        </authorList>
    </citation>
    <scope>NUCLEOTIDE SEQUENCE [LARGE SCALE GENOMIC DNA]</scope>
    <source>
        <strain evidence="2 3">CECT 5088</strain>
    </source>
</reference>
<dbReference type="STRING" id="282197.SAMN04488517_102153"/>